<protein>
    <submittedName>
        <fullName evidence="2">Uncharacterized protein</fullName>
    </submittedName>
</protein>
<accession>A0A5D4TA28</accession>
<evidence type="ECO:0000313" key="3">
    <source>
        <dbReference type="Proteomes" id="UP000322524"/>
    </source>
</evidence>
<proteinExistence type="predicted"/>
<dbReference type="AlphaFoldDB" id="A0A5D4TA28"/>
<sequence>MACMFHVVFSIVLLFNVSACQSKTKVENANSIMNEKIIQQEIVDVIIDPDNDIREPLRSLTLQGFTRYNLIFIGNLGNSKMKFYIPEFKSRGFRFYRRGLGLDLNGDLDI</sequence>
<dbReference type="EMBL" id="VTEV01000001">
    <property type="protein sequence ID" value="TYS70964.1"/>
    <property type="molecule type" value="Genomic_DNA"/>
</dbReference>
<keyword evidence="1" id="KW-0732">Signal</keyword>
<name>A0A5D4TA28_9BACI</name>
<feature type="chain" id="PRO_5039049763" evidence="1">
    <location>
        <begin position="20"/>
        <end position="110"/>
    </location>
</feature>
<evidence type="ECO:0000313" key="2">
    <source>
        <dbReference type="EMBL" id="TYS70964.1"/>
    </source>
</evidence>
<dbReference type="Proteomes" id="UP000322524">
    <property type="component" value="Unassembled WGS sequence"/>
</dbReference>
<dbReference type="RefSeq" id="WP_148986864.1">
    <property type="nucleotide sequence ID" value="NZ_VTEV01000001.1"/>
</dbReference>
<organism evidence="2 3">
    <name type="scientific">Sutcliffiella horikoshii</name>
    <dbReference type="NCBI Taxonomy" id="79883"/>
    <lineage>
        <taxon>Bacteria</taxon>
        <taxon>Bacillati</taxon>
        <taxon>Bacillota</taxon>
        <taxon>Bacilli</taxon>
        <taxon>Bacillales</taxon>
        <taxon>Bacillaceae</taxon>
        <taxon>Sutcliffiella</taxon>
    </lineage>
</organism>
<gene>
    <name evidence="2" type="ORF">FZC76_03455</name>
</gene>
<comment type="caution">
    <text evidence="2">The sequence shown here is derived from an EMBL/GenBank/DDBJ whole genome shotgun (WGS) entry which is preliminary data.</text>
</comment>
<feature type="signal peptide" evidence="1">
    <location>
        <begin position="1"/>
        <end position="19"/>
    </location>
</feature>
<dbReference type="OrthoDB" id="2879783at2"/>
<reference evidence="2 3" key="1">
    <citation type="submission" date="2019-08" db="EMBL/GenBank/DDBJ databases">
        <title>Bacillus genomes from the desert of Cuatro Cienegas, Coahuila.</title>
        <authorList>
            <person name="Olmedo-Alvarez G."/>
        </authorList>
    </citation>
    <scope>NUCLEOTIDE SEQUENCE [LARGE SCALE GENOMIC DNA]</scope>
    <source>
        <strain evidence="2 3">CH28_1T</strain>
    </source>
</reference>
<evidence type="ECO:0000256" key="1">
    <source>
        <dbReference type="SAM" id="SignalP"/>
    </source>
</evidence>